<feature type="compositionally biased region" description="Polar residues" evidence="7">
    <location>
        <begin position="228"/>
        <end position="243"/>
    </location>
</feature>
<dbReference type="GO" id="GO:0000155">
    <property type="term" value="F:phosphorelay sensor kinase activity"/>
    <property type="evidence" value="ECO:0007669"/>
    <property type="project" value="InterPro"/>
</dbReference>
<protein>
    <recommendedName>
        <fullName evidence="2">histidine kinase</fullName>
        <ecNumber evidence="2">2.7.13.3</ecNumber>
    </recommendedName>
</protein>
<proteinExistence type="predicted"/>
<dbReference type="InterPro" id="IPR004358">
    <property type="entry name" value="Sig_transdc_His_kin-like_C"/>
</dbReference>
<dbReference type="AlphaFoldDB" id="A0A7C6A6Q4"/>
<dbReference type="InterPro" id="IPR003594">
    <property type="entry name" value="HATPase_dom"/>
</dbReference>
<dbReference type="Pfam" id="PF02895">
    <property type="entry name" value="H-kinase_dim"/>
    <property type="match status" value="1"/>
</dbReference>
<comment type="catalytic activity">
    <reaction evidence="1">
        <text>ATP + protein L-histidine = ADP + protein N-phospho-L-histidine.</text>
        <dbReference type="EC" id="2.7.13.3"/>
    </reaction>
</comment>
<dbReference type="Proteomes" id="UP000886400">
    <property type="component" value="Unassembled WGS sequence"/>
</dbReference>
<keyword evidence="4" id="KW-0808">Transferase</keyword>
<dbReference type="CDD" id="cd00088">
    <property type="entry name" value="HPT"/>
    <property type="match status" value="1"/>
</dbReference>
<dbReference type="SUPFAM" id="SSF47226">
    <property type="entry name" value="Histidine-containing phosphotransfer domain, HPT domain"/>
    <property type="match status" value="1"/>
</dbReference>
<organism evidence="11">
    <name type="scientific">Desulfurella acetivorans</name>
    <dbReference type="NCBI Taxonomy" id="33002"/>
    <lineage>
        <taxon>Bacteria</taxon>
        <taxon>Pseudomonadati</taxon>
        <taxon>Campylobacterota</taxon>
        <taxon>Desulfurellia</taxon>
        <taxon>Desulfurellales</taxon>
        <taxon>Desulfurellaceae</taxon>
        <taxon>Desulfurella</taxon>
    </lineage>
</organism>
<evidence type="ECO:0000256" key="7">
    <source>
        <dbReference type="SAM" id="MobiDB-lite"/>
    </source>
</evidence>
<evidence type="ECO:0000256" key="6">
    <source>
        <dbReference type="PROSITE-ProRule" id="PRU00110"/>
    </source>
</evidence>
<dbReference type="PROSITE" id="PS50894">
    <property type="entry name" value="HPT"/>
    <property type="match status" value="1"/>
</dbReference>
<feature type="modified residue" description="Phosphohistidine" evidence="6">
    <location>
        <position position="50"/>
    </location>
</feature>
<evidence type="ECO:0000256" key="2">
    <source>
        <dbReference type="ARBA" id="ARBA00012438"/>
    </source>
</evidence>
<dbReference type="InterPro" id="IPR005467">
    <property type="entry name" value="His_kinase_dom"/>
</dbReference>
<dbReference type="InterPro" id="IPR051315">
    <property type="entry name" value="Bact_Chemotaxis_CheA"/>
</dbReference>
<dbReference type="Gene3D" id="1.20.120.160">
    <property type="entry name" value="HPT domain"/>
    <property type="match status" value="1"/>
</dbReference>
<keyword evidence="3 6" id="KW-0597">Phosphoprotein</keyword>
<evidence type="ECO:0000259" key="8">
    <source>
        <dbReference type="PROSITE" id="PS50109"/>
    </source>
</evidence>
<dbReference type="GO" id="GO:0005737">
    <property type="term" value="C:cytoplasm"/>
    <property type="evidence" value="ECO:0007669"/>
    <property type="project" value="InterPro"/>
</dbReference>
<dbReference type="InterPro" id="IPR036890">
    <property type="entry name" value="HATPase_C_sf"/>
</dbReference>
<dbReference type="SUPFAM" id="SSF50341">
    <property type="entry name" value="CheW-like"/>
    <property type="match status" value="1"/>
</dbReference>
<feature type="compositionally biased region" description="Basic and acidic residues" evidence="7">
    <location>
        <begin position="244"/>
        <end position="254"/>
    </location>
</feature>
<dbReference type="PROSITE" id="PS50851">
    <property type="entry name" value="CHEW"/>
    <property type="match status" value="1"/>
</dbReference>
<evidence type="ECO:0000256" key="1">
    <source>
        <dbReference type="ARBA" id="ARBA00000085"/>
    </source>
</evidence>
<dbReference type="EMBL" id="DRZX01000114">
    <property type="protein sequence ID" value="HHS48685.1"/>
    <property type="molecule type" value="Genomic_DNA"/>
</dbReference>
<dbReference type="PROSITE" id="PS50109">
    <property type="entry name" value="HIS_KIN"/>
    <property type="match status" value="1"/>
</dbReference>
<dbReference type="Gene3D" id="2.30.30.40">
    <property type="entry name" value="SH3 Domains"/>
    <property type="match status" value="1"/>
</dbReference>
<feature type="compositionally biased region" description="Basic and acidic residues" evidence="7">
    <location>
        <begin position="137"/>
        <end position="153"/>
    </location>
</feature>
<accession>A0A7C6A6Q4</accession>
<evidence type="ECO:0000256" key="4">
    <source>
        <dbReference type="ARBA" id="ARBA00022679"/>
    </source>
</evidence>
<dbReference type="InterPro" id="IPR037006">
    <property type="entry name" value="CheA-like_homodim_sf"/>
</dbReference>
<evidence type="ECO:0000313" key="11">
    <source>
        <dbReference type="EMBL" id="HHS48685.1"/>
    </source>
</evidence>
<dbReference type="InterPro" id="IPR036097">
    <property type="entry name" value="HisK_dim/P_sf"/>
</dbReference>
<dbReference type="SUPFAM" id="SSF47384">
    <property type="entry name" value="Homodimeric domain of signal transducing histidine kinase"/>
    <property type="match status" value="1"/>
</dbReference>
<dbReference type="Pfam" id="PF01584">
    <property type="entry name" value="CheW"/>
    <property type="match status" value="1"/>
</dbReference>
<feature type="domain" description="Histidine kinase" evidence="8">
    <location>
        <begin position="270"/>
        <end position="511"/>
    </location>
</feature>
<evidence type="ECO:0000256" key="5">
    <source>
        <dbReference type="ARBA" id="ARBA00022777"/>
    </source>
</evidence>
<dbReference type="PRINTS" id="PR00344">
    <property type="entry name" value="BCTRLSENSOR"/>
</dbReference>
<dbReference type="SMART" id="SM01231">
    <property type="entry name" value="H-kinase_dim"/>
    <property type="match status" value="1"/>
</dbReference>
<feature type="region of interest" description="Disordered" evidence="7">
    <location>
        <begin position="129"/>
        <end position="155"/>
    </location>
</feature>
<dbReference type="GO" id="GO:0006935">
    <property type="term" value="P:chemotaxis"/>
    <property type="evidence" value="ECO:0007669"/>
    <property type="project" value="InterPro"/>
</dbReference>
<name>A0A7C6A6Q4_DESAE</name>
<dbReference type="PANTHER" id="PTHR43395">
    <property type="entry name" value="SENSOR HISTIDINE KINASE CHEA"/>
    <property type="match status" value="1"/>
</dbReference>
<dbReference type="SUPFAM" id="SSF55874">
    <property type="entry name" value="ATPase domain of HSP90 chaperone/DNA topoisomerase II/histidine kinase"/>
    <property type="match status" value="1"/>
</dbReference>
<feature type="region of interest" description="Disordered" evidence="7">
    <location>
        <begin position="198"/>
        <end position="254"/>
    </location>
</feature>
<dbReference type="EC" id="2.7.13.3" evidence="2"/>
<feature type="domain" description="HPt" evidence="10">
    <location>
        <begin position="3"/>
        <end position="107"/>
    </location>
</feature>
<reference evidence="11" key="1">
    <citation type="journal article" date="2020" name="mSystems">
        <title>Genome- and Community-Level Interaction Insights into Carbon Utilization and Element Cycling Functions of Hydrothermarchaeota in Hydrothermal Sediment.</title>
        <authorList>
            <person name="Zhou Z."/>
            <person name="Liu Y."/>
            <person name="Xu W."/>
            <person name="Pan J."/>
            <person name="Luo Z.H."/>
            <person name="Li M."/>
        </authorList>
    </citation>
    <scope>NUCLEOTIDE SEQUENCE [LARGE SCALE GENOMIC DNA]</scope>
    <source>
        <strain evidence="11">SpSt-1135</strain>
    </source>
</reference>
<dbReference type="Pfam" id="PF02518">
    <property type="entry name" value="HATPase_c"/>
    <property type="match status" value="1"/>
</dbReference>
<feature type="domain" description="CheW-like" evidence="9">
    <location>
        <begin position="513"/>
        <end position="649"/>
    </location>
</feature>
<dbReference type="FunFam" id="3.30.565.10:FF:000016">
    <property type="entry name" value="Chemotaxis protein CheA, putative"/>
    <property type="match status" value="1"/>
</dbReference>
<dbReference type="SMART" id="SM00260">
    <property type="entry name" value="CheW"/>
    <property type="match status" value="1"/>
</dbReference>
<sequence length="784" mass="87578">MSSFNEMDEILQDFIVETTELLEGLDEDLVALEKSPKDADLLNKVFRAFHTIKGSSSFLGFDKITQLTHKLEDLLNSLRRFDLELTPSIMDAILSSIDKLKTMVDMVRKNQAIDSINIEQEIQRLISAQENNSQTQEEPKEEPKEELVQKEPNIETENDIVKLQIEEIQQEEPPAVKKTNLTDEELNAEIQRLLAQRMKEDEEKRKAKQKASLSEPAENSLVTKEPKLQQTLQDVKHSVQTKQEPQDKSKQDLEKQTIRVDVKKLDDLMDLAGELVLAKNRLVRLANIVSETDQNDEIADSLSNISSQITLVTTDLQMAIMKTRMVEIGKVFNKFPRIVRDICRDLNKEVNLVIEGAETELDKSIVEEISEPFVHLIRNAIDHGIESPEERLQKGKNKIGTLKLSASQEGNHIVISVEDDGKGMDQEKIKQKAIENAIITPQEASQMSENDIFNLVFLPGFSTASQVSSLSGRGVGMDVVKTNIEKLNGIISIKSRINEGTKIIIKIPLTLAIIQSLLVKVVGSLFAIPLANVIETVRIALSDIEHIQNKDVLRLRGSIVPLVYLGDILKISQDKRTLSKDEMYVVIVSSAEKQLGLVVDALVNQEEVVIKPLGSYLGKVKSIAGATIMGDGSVALILDVVSIIKQASKLSVNIASHTIDQKLFAKNALVIASKDKLEALSFIKEHFSDYNVYYSDSMNIVYTHPSSVIFLDLSLPNVMDIINDIRDLLATKKSYIVGLSEDLASDKARFEDTSLNAIVPIHQASLYGIKNLLEKRMVKLLKGV</sequence>
<dbReference type="Gene3D" id="3.30.565.10">
    <property type="entry name" value="Histidine kinase-like ATPase, C-terminal domain"/>
    <property type="match status" value="1"/>
</dbReference>
<dbReference type="Gene3D" id="1.10.287.560">
    <property type="entry name" value="Histidine kinase CheA-like, homodimeric domain"/>
    <property type="match status" value="1"/>
</dbReference>
<dbReference type="InterPro" id="IPR008207">
    <property type="entry name" value="Sig_transdc_His_kin_Hpt_dom"/>
</dbReference>
<dbReference type="InterPro" id="IPR004105">
    <property type="entry name" value="CheA-like_dim"/>
</dbReference>
<dbReference type="PANTHER" id="PTHR43395:SF1">
    <property type="entry name" value="CHEMOTAXIS PROTEIN CHEA"/>
    <property type="match status" value="1"/>
</dbReference>
<dbReference type="Pfam" id="PF01627">
    <property type="entry name" value="Hpt"/>
    <property type="match status" value="1"/>
</dbReference>
<dbReference type="FunFam" id="2.30.30.40:FF:000048">
    <property type="entry name" value="Chemotaxis protein CheA, putative"/>
    <property type="match status" value="1"/>
</dbReference>
<dbReference type="CDD" id="cd16916">
    <property type="entry name" value="HATPase_CheA-like"/>
    <property type="match status" value="1"/>
</dbReference>
<evidence type="ECO:0000256" key="3">
    <source>
        <dbReference type="ARBA" id="ARBA00022553"/>
    </source>
</evidence>
<dbReference type="SMART" id="SM00387">
    <property type="entry name" value="HATPase_c"/>
    <property type="match status" value="1"/>
</dbReference>
<evidence type="ECO:0000259" key="9">
    <source>
        <dbReference type="PROSITE" id="PS50851"/>
    </source>
</evidence>
<dbReference type="SMART" id="SM00073">
    <property type="entry name" value="HPT"/>
    <property type="match status" value="1"/>
</dbReference>
<dbReference type="CDD" id="cd00731">
    <property type="entry name" value="CheA_reg"/>
    <property type="match status" value="1"/>
</dbReference>
<evidence type="ECO:0000259" key="10">
    <source>
        <dbReference type="PROSITE" id="PS50894"/>
    </source>
</evidence>
<dbReference type="InterPro" id="IPR036641">
    <property type="entry name" value="HPT_dom_sf"/>
</dbReference>
<gene>
    <name evidence="11" type="ORF">ENM99_02335</name>
</gene>
<dbReference type="InterPro" id="IPR002545">
    <property type="entry name" value="CheW-lke_dom"/>
</dbReference>
<comment type="caution">
    <text evidence="11">The sequence shown here is derived from an EMBL/GenBank/DDBJ whole genome shotgun (WGS) entry which is preliminary data.</text>
</comment>
<keyword evidence="5" id="KW-0418">Kinase</keyword>
<dbReference type="InterPro" id="IPR036061">
    <property type="entry name" value="CheW-like_dom_sf"/>
</dbReference>